<dbReference type="KEGG" id="rcu:8279130"/>
<dbReference type="GO" id="GO:0009737">
    <property type="term" value="P:response to abscisic acid"/>
    <property type="evidence" value="ECO:0000318"/>
    <property type="project" value="GO_Central"/>
</dbReference>
<name>B9S697_RICCO</name>
<feature type="region of interest" description="Disordered" evidence="3">
    <location>
        <begin position="41"/>
        <end position="146"/>
    </location>
</feature>
<feature type="compositionally biased region" description="Basic and acidic residues" evidence="3">
    <location>
        <begin position="119"/>
        <end position="129"/>
    </location>
</feature>
<dbReference type="EMBL" id="EQ973879">
    <property type="protein sequence ID" value="EEF40787.1"/>
    <property type="molecule type" value="Genomic_DNA"/>
</dbReference>
<dbReference type="OrthoDB" id="1166395at2759"/>
<dbReference type="FunCoup" id="B9S697">
    <property type="interactions" value="46"/>
</dbReference>
<evidence type="ECO:0000256" key="1">
    <source>
        <dbReference type="ARBA" id="ARBA00008403"/>
    </source>
</evidence>
<evidence type="ECO:0000256" key="2">
    <source>
        <dbReference type="RuleBase" id="RU003995"/>
    </source>
</evidence>
<reference evidence="5" key="1">
    <citation type="journal article" date="2010" name="Nat. Biotechnol.">
        <title>Draft genome sequence of the oilseed species Ricinus communis.</title>
        <authorList>
            <person name="Chan A.P."/>
            <person name="Crabtree J."/>
            <person name="Zhao Q."/>
            <person name="Lorenzi H."/>
            <person name="Orvis J."/>
            <person name="Puiu D."/>
            <person name="Melake-Berhan A."/>
            <person name="Jones K.M."/>
            <person name="Redman J."/>
            <person name="Chen G."/>
            <person name="Cahoon E.B."/>
            <person name="Gedil M."/>
            <person name="Stanke M."/>
            <person name="Haas B.J."/>
            <person name="Wortman J.R."/>
            <person name="Fraser-Liggett C.M."/>
            <person name="Ravel J."/>
            <person name="Rabinowicz P.D."/>
        </authorList>
    </citation>
    <scope>NUCLEOTIDE SEQUENCE [LARGE SCALE GENOMIC DNA]</scope>
    <source>
        <strain evidence="5">cv. Hale</strain>
    </source>
</reference>
<proteinExistence type="inferred from homology"/>
<dbReference type="InterPro" id="IPR000167">
    <property type="entry name" value="Dehydrin"/>
</dbReference>
<dbReference type="AlphaFoldDB" id="B9S697"/>
<dbReference type="GO" id="GO:0009631">
    <property type="term" value="P:cold acclimation"/>
    <property type="evidence" value="ECO:0000318"/>
    <property type="project" value="GO_Central"/>
</dbReference>
<sequence>MEHYQNQYGAVPYTDEYGNPMHHNGAAGTYTGALEAGAGFGVGHHKEHHGITGKLHRSGSLSSSSSSEDEGHGGRRKKGLKEKIKEKLPGHKEDRSQVTSTTTPGGYNSTGEHHHGKRGIIDKIKEKFTGGHHHHNEPRHSEHQNY</sequence>
<keyword evidence="5" id="KW-1185">Reference proteome</keyword>
<dbReference type="InterPro" id="IPR030513">
    <property type="entry name" value="Dehydrin_CS"/>
</dbReference>
<protein>
    <submittedName>
        <fullName evidence="4">Dehydrin Xero, putative</fullName>
    </submittedName>
</protein>
<feature type="compositionally biased region" description="Polar residues" evidence="3">
    <location>
        <begin position="97"/>
        <end position="110"/>
    </location>
</feature>
<feature type="compositionally biased region" description="Basic and acidic residues" evidence="3">
    <location>
        <begin position="81"/>
        <end position="96"/>
    </location>
</feature>
<dbReference type="InParanoid" id="B9S697"/>
<comment type="similarity">
    <text evidence="1 2">Belongs to the plant dehydrin family.</text>
</comment>
<evidence type="ECO:0000256" key="3">
    <source>
        <dbReference type="SAM" id="MobiDB-lite"/>
    </source>
</evidence>
<organism evidence="4 5">
    <name type="scientific">Ricinus communis</name>
    <name type="common">Castor bean</name>
    <dbReference type="NCBI Taxonomy" id="3988"/>
    <lineage>
        <taxon>Eukaryota</taxon>
        <taxon>Viridiplantae</taxon>
        <taxon>Streptophyta</taxon>
        <taxon>Embryophyta</taxon>
        <taxon>Tracheophyta</taxon>
        <taxon>Spermatophyta</taxon>
        <taxon>Magnoliopsida</taxon>
        <taxon>eudicotyledons</taxon>
        <taxon>Gunneridae</taxon>
        <taxon>Pentapetalae</taxon>
        <taxon>rosids</taxon>
        <taxon>fabids</taxon>
        <taxon>Malpighiales</taxon>
        <taxon>Euphorbiaceae</taxon>
        <taxon>Acalyphoideae</taxon>
        <taxon>Acalypheae</taxon>
        <taxon>Ricinus</taxon>
    </lineage>
</organism>
<dbReference type="PROSITE" id="PS00823">
    <property type="entry name" value="DEHYDRIN_2"/>
    <property type="match status" value="1"/>
</dbReference>
<dbReference type="PANTHER" id="PTHR33346:SF42">
    <property type="entry name" value="DEHYDRIN XERO 1"/>
    <property type="match status" value="1"/>
</dbReference>
<dbReference type="GO" id="GO:0009414">
    <property type="term" value="P:response to water deprivation"/>
    <property type="evidence" value="ECO:0000318"/>
    <property type="project" value="GO_Central"/>
</dbReference>
<dbReference type="Proteomes" id="UP000008311">
    <property type="component" value="Unassembled WGS sequence"/>
</dbReference>
<dbReference type="PROSITE" id="PS00315">
    <property type="entry name" value="DEHYDRIN_1"/>
    <property type="match status" value="1"/>
</dbReference>
<evidence type="ECO:0000313" key="4">
    <source>
        <dbReference type="EMBL" id="EEF40787.1"/>
    </source>
</evidence>
<gene>
    <name evidence="4" type="ORF">RCOM_0533720</name>
</gene>
<dbReference type="Pfam" id="PF00257">
    <property type="entry name" value="Dehydrin"/>
    <property type="match status" value="1"/>
</dbReference>
<evidence type="ECO:0000313" key="5">
    <source>
        <dbReference type="Proteomes" id="UP000008311"/>
    </source>
</evidence>
<dbReference type="eggNOG" id="ENOG502S4VW">
    <property type="taxonomic scope" value="Eukaryota"/>
</dbReference>
<accession>B9S697</accession>
<dbReference type="PANTHER" id="PTHR33346">
    <property type="entry name" value="DEHYDRIN XERO 2-RELATED"/>
    <property type="match status" value="1"/>
</dbReference>
<dbReference type="STRING" id="3988.B9S697"/>